<dbReference type="EMBL" id="BARS01020716">
    <property type="protein sequence ID" value="GAG10574.1"/>
    <property type="molecule type" value="Genomic_DNA"/>
</dbReference>
<accession>X0UXK6</accession>
<feature type="transmembrane region" description="Helical" evidence="1">
    <location>
        <begin position="89"/>
        <end position="110"/>
    </location>
</feature>
<protein>
    <recommendedName>
        <fullName evidence="2">DUF6785 domain-containing protein</fullName>
    </recommendedName>
</protein>
<feature type="non-terminal residue" evidence="3">
    <location>
        <position position="122"/>
    </location>
</feature>
<keyword evidence="1" id="KW-0472">Membrane</keyword>
<name>X0UXK6_9ZZZZ</name>
<feature type="domain" description="DUF6785" evidence="2">
    <location>
        <begin position="22"/>
        <end position="113"/>
    </location>
</feature>
<feature type="transmembrane region" description="Helical" evidence="1">
    <location>
        <begin position="21"/>
        <end position="38"/>
    </location>
</feature>
<organism evidence="3">
    <name type="scientific">marine sediment metagenome</name>
    <dbReference type="NCBI Taxonomy" id="412755"/>
    <lineage>
        <taxon>unclassified sequences</taxon>
        <taxon>metagenomes</taxon>
        <taxon>ecological metagenomes</taxon>
    </lineage>
</organism>
<reference evidence="3" key="1">
    <citation type="journal article" date="2014" name="Front. Microbiol.">
        <title>High frequency of phylogenetically diverse reductive dehalogenase-homologous genes in deep subseafloor sedimentary metagenomes.</title>
        <authorList>
            <person name="Kawai M."/>
            <person name="Futagami T."/>
            <person name="Toyoda A."/>
            <person name="Takaki Y."/>
            <person name="Nishi S."/>
            <person name="Hori S."/>
            <person name="Arai W."/>
            <person name="Tsubouchi T."/>
            <person name="Morono Y."/>
            <person name="Uchiyama I."/>
            <person name="Ito T."/>
            <person name="Fujiyama A."/>
            <person name="Inagaki F."/>
            <person name="Takami H."/>
        </authorList>
    </citation>
    <scope>NUCLEOTIDE SEQUENCE</scope>
    <source>
        <strain evidence="3">Expedition CK06-06</strain>
    </source>
</reference>
<evidence type="ECO:0000313" key="3">
    <source>
        <dbReference type="EMBL" id="GAG10574.1"/>
    </source>
</evidence>
<dbReference type="InterPro" id="IPR046712">
    <property type="entry name" value="DUF6785"/>
</dbReference>
<evidence type="ECO:0000259" key="2">
    <source>
        <dbReference type="Pfam" id="PF20581"/>
    </source>
</evidence>
<keyword evidence="1" id="KW-1133">Transmembrane helix</keyword>
<keyword evidence="1" id="KW-0812">Transmembrane</keyword>
<sequence length="122" mass="13107">MSDPPNTDPIATAEPSAMRTLLAIGLGLAGSTAIWLFAPFNNEVVPNTSITDGYLPIGPMFFCLILVLLINPALRWLRPGRALDRRQLAIIFGMMLTASAIAGFGLLRLLPYSLARTPVAVN</sequence>
<dbReference type="Pfam" id="PF20581">
    <property type="entry name" value="DUF6785"/>
    <property type="match status" value="1"/>
</dbReference>
<gene>
    <name evidence="3" type="ORF">S01H1_33372</name>
</gene>
<proteinExistence type="predicted"/>
<dbReference type="AlphaFoldDB" id="X0UXK6"/>
<feature type="transmembrane region" description="Helical" evidence="1">
    <location>
        <begin position="58"/>
        <end position="77"/>
    </location>
</feature>
<evidence type="ECO:0000256" key="1">
    <source>
        <dbReference type="SAM" id="Phobius"/>
    </source>
</evidence>
<comment type="caution">
    <text evidence="3">The sequence shown here is derived from an EMBL/GenBank/DDBJ whole genome shotgun (WGS) entry which is preliminary data.</text>
</comment>